<evidence type="ECO:0000256" key="1">
    <source>
        <dbReference type="SAM" id="SignalP"/>
    </source>
</evidence>
<organism evidence="2 3">
    <name type="scientific">Chryseobacterium gambrini</name>
    <dbReference type="NCBI Taxonomy" id="373672"/>
    <lineage>
        <taxon>Bacteria</taxon>
        <taxon>Pseudomonadati</taxon>
        <taxon>Bacteroidota</taxon>
        <taxon>Flavobacteriia</taxon>
        <taxon>Flavobacteriales</taxon>
        <taxon>Weeksellaceae</taxon>
        <taxon>Chryseobacterium group</taxon>
        <taxon>Chryseobacterium</taxon>
    </lineage>
</organism>
<dbReference type="EMBL" id="FTOV01000010">
    <property type="protein sequence ID" value="SIT20301.1"/>
    <property type="molecule type" value="Genomic_DNA"/>
</dbReference>
<reference evidence="2 3" key="1">
    <citation type="submission" date="2017-01" db="EMBL/GenBank/DDBJ databases">
        <authorList>
            <person name="Mah S.A."/>
            <person name="Swanson W.J."/>
            <person name="Moy G.W."/>
            <person name="Vacquier V.D."/>
        </authorList>
    </citation>
    <scope>NUCLEOTIDE SEQUENCE [LARGE SCALE GENOMIC DNA]</scope>
    <source>
        <strain evidence="2 3">DSM 18014</strain>
    </source>
</reference>
<dbReference type="STRING" id="373672.SAMN05421785_11091"/>
<evidence type="ECO:0000313" key="3">
    <source>
        <dbReference type="Proteomes" id="UP000185781"/>
    </source>
</evidence>
<keyword evidence="1" id="KW-0732">Signal</keyword>
<name>A0A1N7QBS5_9FLAO</name>
<evidence type="ECO:0000313" key="2">
    <source>
        <dbReference type="EMBL" id="SIT20301.1"/>
    </source>
</evidence>
<accession>A0A1N7QBS5</accession>
<dbReference type="Proteomes" id="UP000185781">
    <property type="component" value="Unassembled WGS sequence"/>
</dbReference>
<gene>
    <name evidence="2" type="ORF">SAMN05421785_11091</name>
</gene>
<sequence length="289" mass="31135">MKKLCISFLALIYSHAHSQVGINTVNPLANFHIDAGKDNPSSGSALSTSQQKNDVAILTNGNLGIGTTKPLTKLDISSGTVLSPQDGFMLKDGTEGRGKVLVSDDNGSAHWLLYPAQKIYRGVMGAGVDIDISSTSFSFNPSNYNAGFYQTGSYIDLPPGKWRVKMDLVIPYTADANSTMNQDEWFWLRTTLSDNGTSNPASPSVDLVDNSRWASEVFQGPGSAVSGGNKFAMINGNLIINNPSANMKRYYLLAGGFTRSNLHIPGILQNMGGAIWKDNKITAYAIEQD</sequence>
<dbReference type="OrthoDB" id="1272218at2"/>
<dbReference type="AlphaFoldDB" id="A0A1N7QBS5"/>
<feature type="signal peptide" evidence="1">
    <location>
        <begin position="1"/>
        <end position="18"/>
    </location>
</feature>
<feature type="chain" id="PRO_5013292309" evidence="1">
    <location>
        <begin position="19"/>
        <end position="289"/>
    </location>
</feature>
<proteinExistence type="predicted"/>
<dbReference type="RefSeq" id="WP_076394876.1">
    <property type="nucleotide sequence ID" value="NZ_FTOV01000010.1"/>
</dbReference>
<protein>
    <submittedName>
        <fullName evidence="2">Uncharacterized protein</fullName>
    </submittedName>
</protein>